<evidence type="ECO:0000256" key="1">
    <source>
        <dbReference type="SAM" id="MobiDB-lite"/>
    </source>
</evidence>
<evidence type="ECO:0000313" key="2">
    <source>
        <dbReference type="EMBL" id="CAJ63639.1"/>
    </source>
</evidence>
<reference evidence="2 3" key="1">
    <citation type="journal article" date="2007" name="Genome Res.">
        <title>Genome characteristics of facultatively symbiotic Frankia sp. strains reflect host range and host plant biogeography.</title>
        <authorList>
            <person name="Normand P."/>
            <person name="Lapierre P."/>
            <person name="Tisa L.S."/>
            <person name="Gogarten J.P."/>
            <person name="Alloisio N."/>
            <person name="Bagnarol E."/>
            <person name="Bassi C.A."/>
            <person name="Berry A.M."/>
            <person name="Bickhart D.M."/>
            <person name="Choisne N."/>
            <person name="Couloux A."/>
            <person name="Cournoyer B."/>
            <person name="Cruveiller S."/>
            <person name="Daubin V."/>
            <person name="Demange N."/>
            <person name="Francino M.P."/>
            <person name="Goltsman E."/>
            <person name="Huang Y."/>
            <person name="Kopp O.R."/>
            <person name="Labarre L."/>
            <person name="Lapidus A."/>
            <person name="Lavire C."/>
            <person name="Marechal J."/>
            <person name="Martinez M."/>
            <person name="Mastronunzio J.E."/>
            <person name="Mullin B.C."/>
            <person name="Niemann J."/>
            <person name="Pujic P."/>
            <person name="Rawnsley T."/>
            <person name="Rouy Z."/>
            <person name="Schenowitz C."/>
            <person name="Sellstedt A."/>
            <person name="Tavares F."/>
            <person name="Tomkins J.P."/>
            <person name="Vallenet D."/>
            <person name="Valverde C."/>
            <person name="Wall L.G."/>
            <person name="Wang Y."/>
            <person name="Medigue C."/>
            <person name="Benson D.R."/>
        </authorList>
    </citation>
    <scope>NUCLEOTIDE SEQUENCE [LARGE SCALE GENOMIC DNA]</scope>
    <source>
        <strain evidence="3">DSM 45986 / CECT 9034 / ACN14a</strain>
    </source>
</reference>
<protein>
    <submittedName>
        <fullName evidence="2">Uncharacterized protein</fullName>
    </submittedName>
</protein>
<evidence type="ECO:0000313" key="3">
    <source>
        <dbReference type="Proteomes" id="UP000000657"/>
    </source>
</evidence>
<name>Q0RFV1_FRAAA</name>
<dbReference type="HOGENOM" id="CLU_2649196_0_0_11"/>
<keyword evidence="3" id="KW-1185">Reference proteome</keyword>
<dbReference type="EMBL" id="CT573213">
    <property type="protein sequence ID" value="CAJ63639.1"/>
    <property type="molecule type" value="Genomic_DNA"/>
</dbReference>
<dbReference type="Proteomes" id="UP000000657">
    <property type="component" value="Chromosome"/>
</dbReference>
<organism evidence="2 3">
    <name type="scientific">Frankia alni (strain DSM 45986 / CECT 9034 / ACN14a)</name>
    <dbReference type="NCBI Taxonomy" id="326424"/>
    <lineage>
        <taxon>Bacteria</taxon>
        <taxon>Bacillati</taxon>
        <taxon>Actinomycetota</taxon>
        <taxon>Actinomycetes</taxon>
        <taxon>Frankiales</taxon>
        <taxon>Frankiaceae</taxon>
        <taxon>Frankia</taxon>
    </lineage>
</organism>
<dbReference type="AlphaFoldDB" id="Q0RFV1"/>
<gene>
    <name evidence="2" type="ordered locus">FRAAL4998</name>
</gene>
<feature type="region of interest" description="Disordered" evidence="1">
    <location>
        <begin position="1"/>
        <end position="76"/>
    </location>
</feature>
<accession>Q0RFV1</accession>
<proteinExistence type="predicted"/>
<dbReference type="KEGG" id="fal:FRAAL4998"/>
<sequence length="76" mass="8539">MGLDNRGLQPAEQETRLPGREQANVDEPRERWDNPTPEQAIGGGEGRRRGRPGTAPSSNRVPRSRYRPESLKGARY</sequence>
<feature type="compositionally biased region" description="Basic and acidic residues" evidence="1">
    <location>
        <begin position="66"/>
        <end position="76"/>
    </location>
</feature>